<keyword evidence="1" id="KW-0413">Isomerase</keyword>
<gene>
    <name evidence="1" type="primary">nanM_1</name>
    <name evidence="1" type="ORF">Pan44_07250</name>
</gene>
<dbReference type="EC" id="5.1.3.24" evidence="1"/>
<dbReference type="SUPFAM" id="SSF117281">
    <property type="entry name" value="Kelch motif"/>
    <property type="match status" value="1"/>
</dbReference>
<evidence type="ECO:0000313" key="1">
    <source>
        <dbReference type="EMBL" id="QDT52713.1"/>
    </source>
</evidence>
<dbReference type="InterPro" id="IPR015915">
    <property type="entry name" value="Kelch-typ_b-propeller"/>
</dbReference>
<organism evidence="1 2">
    <name type="scientific">Caulifigura coniformis</name>
    <dbReference type="NCBI Taxonomy" id="2527983"/>
    <lineage>
        <taxon>Bacteria</taxon>
        <taxon>Pseudomonadati</taxon>
        <taxon>Planctomycetota</taxon>
        <taxon>Planctomycetia</taxon>
        <taxon>Planctomycetales</taxon>
        <taxon>Planctomycetaceae</taxon>
        <taxon>Caulifigura</taxon>
    </lineage>
</organism>
<dbReference type="KEGG" id="ccos:Pan44_07250"/>
<dbReference type="Proteomes" id="UP000315700">
    <property type="component" value="Chromosome"/>
</dbReference>
<reference evidence="1 2" key="1">
    <citation type="submission" date="2019-02" db="EMBL/GenBank/DDBJ databases">
        <title>Deep-cultivation of Planctomycetes and their phenomic and genomic characterization uncovers novel biology.</title>
        <authorList>
            <person name="Wiegand S."/>
            <person name="Jogler M."/>
            <person name="Boedeker C."/>
            <person name="Pinto D."/>
            <person name="Vollmers J."/>
            <person name="Rivas-Marin E."/>
            <person name="Kohn T."/>
            <person name="Peeters S.H."/>
            <person name="Heuer A."/>
            <person name="Rast P."/>
            <person name="Oberbeckmann S."/>
            <person name="Bunk B."/>
            <person name="Jeske O."/>
            <person name="Meyerdierks A."/>
            <person name="Storesund J.E."/>
            <person name="Kallscheuer N."/>
            <person name="Luecker S."/>
            <person name="Lage O.M."/>
            <person name="Pohl T."/>
            <person name="Merkel B.J."/>
            <person name="Hornburger P."/>
            <person name="Mueller R.-W."/>
            <person name="Bruemmer F."/>
            <person name="Labrenz M."/>
            <person name="Spormann A.M."/>
            <person name="Op den Camp H."/>
            <person name="Overmann J."/>
            <person name="Amann R."/>
            <person name="Jetten M.S.M."/>
            <person name="Mascher T."/>
            <person name="Medema M.H."/>
            <person name="Devos D.P."/>
            <person name="Kaster A.-K."/>
            <person name="Ovreas L."/>
            <person name="Rohde M."/>
            <person name="Galperin M.Y."/>
            <person name="Jogler C."/>
        </authorList>
    </citation>
    <scope>NUCLEOTIDE SEQUENCE [LARGE SCALE GENOMIC DNA]</scope>
    <source>
        <strain evidence="1 2">Pan44</strain>
    </source>
</reference>
<protein>
    <submittedName>
        <fullName evidence="1">N-acetylneuraminate epimerase</fullName>
        <ecNumber evidence="1">5.1.3.24</ecNumber>
    </submittedName>
</protein>
<dbReference type="InterPro" id="IPR044595">
    <property type="entry name" value="KMD1-4"/>
</dbReference>
<dbReference type="InParanoid" id="A0A517S9C3"/>
<dbReference type="AlphaFoldDB" id="A0A517S9C3"/>
<dbReference type="EMBL" id="CP036271">
    <property type="protein sequence ID" value="QDT52713.1"/>
    <property type="molecule type" value="Genomic_DNA"/>
</dbReference>
<dbReference type="PANTHER" id="PTHR46407">
    <property type="entry name" value="OS02G0208700 PROTEIN"/>
    <property type="match status" value="1"/>
</dbReference>
<dbReference type="InterPro" id="IPR056734">
    <property type="entry name" value="NANM"/>
</dbReference>
<keyword evidence="2" id="KW-1185">Reference proteome</keyword>
<sequence length="360" mass="38425">MGQQTALKETGWSELPSIPDPLGVAGPFVGVSNERLIVAGGANFAEGKRPWAGGVKTWRDAIYVLDDAEGAWRTCMTTLPRPLGYGVSISTPEGLWCIGGSDANRHSAEVFLLQTDDQDVRVIAQPSLPMPLANSAGALVGSKIVVAGGIESPTSTQAVNKVFVLDTAAPPAARQWKTLAGRSGAGRMLATAGAQGNDFYLFGGVSLQADAKGAPERIKPFLKEAWRLRFEEDGGTTWKRLADLPAPRVACPTPAPLVTDSRLLVISGDDGSLSAAEEDRHPGFETTVFSYNIAKDEWRPEQPIVRWNGSDPATKPWDCVWPPVTTGSAFWQGLIVIPSGEIRPGVRTRRVLTAGSEILD</sequence>
<dbReference type="Gene3D" id="2.120.10.80">
    <property type="entry name" value="Kelch-type beta propeller"/>
    <property type="match status" value="1"/>
</dbReference>
<dbReference type="PANTHER" id="PTHR46407:SF3">
    <property type="entry name" value="OS02G0208700 PROTEIN"/>
    <property type="match status" value="1"/>
</dbReference>
<dbReference type="GO" id="GO:0080037">
    <property type="term" value="P:negative regulation of cytokinin-activated signaling pathway"/>
    <property type="evidence" value="ECO:0007669"/>
    <property type="project" value="InterPro"/>
</dbReference>
<evidence type="ECO:0000313" key="2">
    <source>
        <dbReference type="Proteomes" id="UP000315700"/>
    </source>
</evidence>
<dbReference type="GO" id="GO:2000762">
    <property type="term" value="P:regulation of phenylpropanoid metabolic process"/>
    <property type="evidence" value="ECO:0007669"/>
    <property type="project" value="InterPro"/>
</dbReference>
<dbReference type="Pfam" id="PF24996">
    <property type="entry name" value="NANM"/>
    <property type="match status" value="1"/>
</dbReference>
<dbReference type="GO" id="GO:0016853">
    <property type="term" value="F:isomerase activity"/>
    <property type="evidence" value="ECO:0007669"/>
    <property type="project" value="UniProtKB-KW"/>
</dbReference>
<accession>A0A517S9C3</accession>
<proteinExistence type="predicted"/>
<name>A0A517S9C3_9PLAN</name>